<feature type="transmembrane region" description="Helical" evidence="1">
    <location>
        <begin position="55"/>
        <end position="75"/>
    </location>
</feature>
<accession>A0AAW4WJQ4</accession>
<dbReference type="Proteomes" id="UP001198893">
    <property type="component" value="Unassembled WGS sequence"/>
</dbReference>
<evidence type="ECO:0000313" key="3">
    <source>
        <dbReference type="Proteomes" id="UP001198893"/>
    </source>
</evidence>
<comment type="caution">
    <text evidence="2">The sequence shown here is derived from an EMBL/GenBank/DDBJ whole genome shotgun (WGS) entry which is preliminary data.</text>
</comment>
<gene>
    <name evidence="2" type="ORF">LKD47_14635</name>
</gene>
<proteinExistence type="predicted"/>
<dbReference type="RefSeq" id="WP_022242896.1">
    <property type="nucleotide sequence ID" value="NZ_JAJEQW010000025.1"/>
</dbReference>
<evidence type="ECO:0000256" key="1">
    <source>
        <dbReference type="SAM" id="Phobius"/>
    </source>
</evidence>
<name>A0AAW4WJQ4_9FIRM</name>
<keyword evidence="1" id="KW-1133">Transmembrane helix</keyword>
<keyword evidence="1" id="KW-0472">Membrane</keyword>
<evidence type="ECO:0008006" key="4">
    <source>
        <dbReference type="Google" id="ProtNLM"/>
    </source>
</evidence>
<dbReference type="AlphaFoldDB" id="A0AAW4WJQ4"/>
<dbReference type="EMBL" id="JAJEQW010000025">
    <property type="protein sequence ID" value="MCC2243511.1"/>
    <property type="molecule type" value="Genomic_DNA"/>
</dbReference>
<protein>
    <recommendedName>
        <fullName evidence="4">DUF202 domain-containing protein</fullName>
    </recommendedName>
</protein>
<feature type="transmembrane region" description="Helical" evidence="1">
    <location>
        <begin position="31"/>
        <end position="49"/>
    </location>
</feature>
<sequence>MEKKEDYEKLYDMLLGYEQEIHKKNQKRIRIGLRCLIIIPLIFLALLFWTESSKIVFLILWIVSLFILAGYLIFVEYSDYKLQEKLNEISNREQQERDALIGDGIAQVEERIRTALQTAEQELLTDSTKE</sequence>
<reference evidence="2" key="1">
    <citation type="submission" date="2021-10" db="EMBL/GenBank/DDBJ databases">
        <title>Anaerobic single-cell dispensing facilitates the cultivation of human gut bacteria.</title>
        <authorList>
            <person name="Afrizal A."/>
        </authorList>
    </citation>
    <scope>NUCLEOTIDE SEQUENCE</scope>
    <source>
        <strain evidence="2">CLA-AA-H204</strain>
    </source>
</reference>
<evidence type="ECO:0000313" key="2">
    <source>
        <dbReference type="EMBL" id="MCC2243511.1"/>
    </source>
</evidence>
<keyword evidence="1" id="KW-0812">Transmembrane</keyword>
<organism evidence="2 3">
    <name type="scientific">Roseburia amylophila</name>
    <dbReference type="NCBI Taxonomy" id="2981794"/>
    <lineage>
        <taxon>Bacteria</taxon>
        <taxon>Bacillati</taxon>
        <taxon>Bacillota</taxon>
        <taxon>Clostridia</taxon>
        <taxon>Lachnospirales</taxon>
        <taxon>Lachnospiraceae</taxon>
        <taxon>Roseburia</taxon>
    </lineage>
</organism>